<dbReference type="HOGENOM" id="CLU_008392_5_3_9"/>
<evidence type="ECO:0000256" key="4">
    <source>
        <dbReference type="ARBA" id="ARBA00022801"/>
    </source>
</evidence>
<dbReference type="PANTHER" id="PTHR30480:SF13">
    <property type="entry name" value="BETA-HEXOSAMINIDASE"/>
    <property type="match status" value="1"/>
</dbReference>
<evidence type="ECO:0000256" key="2">
    <source>
        <dbReference type="ARBA" id="ARBA00005336"/>
    </source>
</evidence>
<dbReference type="PANTHER" id="PTHR30480">
    <property type="entry name" value="BETA-HEXOSAMINIDASE-RELATED"/>
    <property type="match status" value="1"/>
</dbReference>
<feature type="domain" description="Glycoside hydrolase family 3 N-terminal" evidence="6">
    <location>
        <begin position="17"/>
        <end position="342"/>
    </location>
</feature>
<sequence length="523" mass="56257">MQLNEVNSPQDPAAMSLEDKISLMCVVGTPSTTAEPEFRGRMSRNRFGGIGLFPHNVQSEEQTLKLMAEVRSIAADYGSPQPYYVSIDEEGGTLSKFRTFYPYIPGNRATGLSEDAETAYLQGKIIGSQLHSLGIPMNWAPVLDVNTNIDNPVVGVRSFGEDPEVVAAFGKAYIQGMHEAGVAVTAKHFPGHGQVSGDSHVVLPECGLTIEELMNGPLLPFIAAIEAGADSIMMGHLVFPGIPESAGLPASLSPFFAGELLRGRLGFEGIICTDDIEMGAIRKHFSPDEVGVLAVLAGNDMILMCHTPEFQQRVIAGIHKAVLDGIIDESRIDESVIRIRRLYTKFQQYQAGAQPIPRAGWNEAALQLARRTVKVRRDPLQLLPLSASRQYMLILPQQEQLTIADNTGGTDIGLASLLEAGGLSVQVQYCSMKPEAAEIAALCSQAAGHVVIQGTLNAHLFSGQLQLAEQLAAVAPLLNLVLRNPYDDAYLPQNAGSILLCSTSDYSLKALVEVLIQGTETDA</sequence>
<dbReference type="SUPFAM" id="SSF51445">
    <property type="entry name" value="(Trans)glycosidases"/>
    <property type="match status" value="1"/>
</dbReference>
<keyword evidence="8" id="KW-1185">Reference proteome</keyword>
<comment type="catalytic activity">
    <reaction evidence="1">
        <text>Hydrolysis of terminal non-reducing N-acetyl-D-hexosamine residues in N-acetyl-beta-D-hexosaminides.</text>
        <dbReference type="EC" id="3.2.1.52"/>
    </reaction>
</comment>
<dbReference type="Pfam" id="PF00933">
    <property type="entry name" value="Glyco_hydro_3"/>
    <property type="match status" value="1"/>
</dbReference>
<dbReference type="Proteomes" id="UP000029518">
    <property type="component" value="Chromosome"/>
</dbReference>
<dbReference type="EC" id="3.2.1.52" evidence="3"/>
<reference evidence="7" key="1">
    <citation type="submission" date="2014-08" db="EMBL/GenBank/DDBJ databases">
        <title>Comparative genomics of the Paenibacillus odorifer group.</title>
        <authorList>
            <person name="den Bakker H.C."/>
            <person name="Tsai Y.-C.Y.-C."/>
            <person name="Martin N."/>
            <person name="Korlach J."/>
            <person name="Wiedmann M."/>
        </authorList>
    </citation>
    <scope>NUCLEOTIDE SEQUENCE [LARGE SCALE GENOMIC DNA]</scope>
    <source>
        <strain evidence="7">DSM 13188</strain>
    </source>
</reference>
<proteinExistence type="inferred from homology"/>
<dbReference type="Gene3D" id="3.20.20.300">
    <property type="entry name" value="Glycoside hydrolase, family 3, N-terminal domain"/>
    <property type="match status" value="1"/>
</dbReference>
<evidence type="ECO:0000313" key="8">
    <source>
        <dbReference type="Proteomes" id="UP000029518"/>
    </source>
</evidence>
<dbReference type="InterPro" id="IPR036962">
    <property type="entry name" value="Glyco_hydro_3_N_sf"/>
</dbReference>
<organism evidence="7 8">
    <name type="scientific">Paenibacillus borealis</name>
    <dbReference type="NCBI Taxonomy" id="160799"/>
    <lineage>
        <taxon>Bacteria</taxon>
        <taxon>Bacillati</taxon>
        <taxon>Bacillota</taxon>
        <taxon>Bacilli</taxon>
        <taxon>Bacillales</taxon>
        <taxon>Paenibacillaceae</taxon>
        <taxon>Paenibacillus</taxon>
    </lineage>
</organism>
<keyword evidence="5" id="KW-0326">Glycosidase</keyword>
<dbReference type="GO" id="GO:0009254">
    <property type="term" value="P:peptidoglycan turnover"/>
    <property type="evidence" value="ECO:0007669"/>
    <property type="project" value="TreeGrafter"/>
</dbReference>
<evidence type="ECO:0000256" key="3">
    <source>
        <dbReference type="ARBA" id="ARBA00012663"/>
    </source>
</evidence>
<accession>A0A089MQN0</accession>
<dbReference type="GO" id="GO:0004563">
    <property type="term" value="F:beta-N-acetylhexosaminidase activity"/>
    <property type="evidence" value="ECO:0007669"/>
    <property type="project" value="UniProtKB-EC"/>
</dbReference>
<dbReference type="InterPro" id="IPR001764">
    <property type="entry name" value="Glyco_hydro_3_N"/>
</dbReference>
<dbReference type="AlphaFoldDB" id="A0A089MQN0"/>
<gene>
    <name evidence="7" type="ORF">PBOR_19030</name>
</gene>
<dbReference type="RefSeq" id="WP_042214064.1">
    <property type="nucleotide sequence ID" value="NZ_CP009285.1"/>
</dbReference>
<protein>
    <recommendedName>
        <fullName evidence="3">beta-N-acetylhexosaminidase</fullName>
        <ecNumber evidence="3">3.2.1.52</ecNumber>
    </recommendedName>
</protein>
<dbReference type="InterPro" id="IPR017853">
    <property type="entry name" value="GH"/>
</dbReference>
<evidence type="ECO:0000259" key="6">
    <source>
        <dbReference type="Pfam" id="PF00933"/>
    </source>
</evidence>
<evidence type="ECO:0000313" key="7">
    <source>
        <dbReference type="EMBL" id="AIQ58794.1"/>
    </source>
</evidence>
<dbReference type="InterPro" id="IPR050226">
    <property type="entry name" value="NagZ_Beta-hexosaminidase"/>
</dbReference>
<keyword evidence="4 7" id="KW-0378">Hydrolase</keyword>
<dbReference type="KEGG" id="pbd:PBOR_19030"/>
<name>A0A089MQN0_PAEBO</name>
<dbReference type="GO" id="GO:0005975">
    <property type="term" value="P:carbohydrate metabolic process"/>
    <property type="evidence" value="ECO:0007669"/>
    <property type="project" value="InterPro"/>
</dbReference>
<evidence type="ECO:0000256" key="5">
    <source>
        <dbReference type="ARBA" id="ARBA00023295"/>
    </source>
</evidence>
<comment type="similarity">
    <text evidence="2">Belongs to the glycosyl hydrolase 3 family.</text>
</comment>
<evidence type="ECO:0000256" key="1">
    <source>
        <dbReference type="ARBA" id="ARBA00001231"/>
    </source>
</evidence>
<dbReference type="EMBL" id="CP009285">
    <property type="protein sequence ID" value="AIQ58794.1"/>
    <property type="molecule type" value="Genomic_DNA"/>
</dbReference>